<name>X0ZTY1_9ZZZZ</name>
<protein>
    <submittedName>
        <fullName evidence="1">Uncharacterized protein</fullName>
    </submittedName>
</protein>
<evidence type="ECO:0000313" key="1">
    <source>
        <dbReference type="EMBL" id="GAG51641.1"/>
    </source>
</evidence>
<dbReference type="AlphaFoldDB" id="X0ZTY1"/>
<accession>X0ZTY1</accession>
<gene>
    <name evidence="1" type="ORF">S01H1_81026</name>
</gene>
<reference evidence="1" key="1">
    <citation type="journal article" date="2014" name="Front. Microbiol.">
        <title>High frequency of phylogenetically diverse reductive dehalogenase-homologous genes in deep subseafloor sedimentary metagenomes.</title>
        <authorList>
            <person name="Kawai M."/>
            <person name="Futagami T."/>
            <person name="Toyoda A."/>
            <person name="Takaki Y."/>
            <person name="Nishi S."/>
            <person name="Hori S."/>
            <person name="Arai W."/>
            <person name="Tsubouchi T."/>
            <person name="Morono Y."/>
            <person name="Uchiyama I."/>
            <person name="Ito T."/>
            <person name="Fujiyama A."/>
            <person name="Inagaki F."/>
            <person name="Takami H."/>
        </authorList>
    </citation>
    <scope>NUCLEOTIDE SEQUENCE</scope>
    <source>
        <strain evidence="1">Expedition CK06-06</strain>
    </source>
</reference>
<sequence length="71" mass="8450">MCWNSPLCVKEFWNVCVLEIRHPSKADEAELLQEWWECAKLGMDGDTSHQDWCEREVYGRGMTPDPHELRR</sequence>
<proteinExistence type="predicted"/>
<comment type="caution">
    <text evidence="1">The sequence shown here is derived from an EMBL/GenBank/DDBJ whole genome shotgun (WGS) entry which is preliminary data.</text>
</comment>
<organism evidence="1">
    <name type="scientific">marine sediment metagenome</name>
    <dbReference type="NCBI Taxonomy" id="412755"/>
    <lineage>
        <taxon>unclassified sequences</taxon>
        <taxon>metagenomes</taxon>
        <taxon>ecological metagenomes</taxon>
    </lineage>
</organism>
<dbReference type="EMBL" id="BARS01054786">
    <property type="protein sequence ID" value="GAG51641.1"/>
    <property type="molecule type" value="Genomic_DNA"/>
</dbReference>